<feature type="domain" description="Conserved hypothetical protein CHP03032" evidence="1">
    <location>
        <begin position="29"/>
        <end position="341"/>
    </location>
</feature>
<organism evidence="2 3">
    <name type="scientific">Candidatus Methylospira mobilis</name>
    <dbReference type="NCBI Taxonomy" id="1808979"/>
    <lineage>
        <taxon>Bacteria</taxon>
        <taxon>Pseudomonadati</taxon>
        <taxon>Pseudomonadota</taxon>
        <taxon>Gammaproteobacteria</taxon>
        <taxon>Methylococcales</taxon>
        <taxon>Methylococcaceae</taxon>
        <taxon>Candidatus Methylospira</taxon>
    </lineage>
</organism>
<dbReference type="AlphaFoldDB" id="A0A5Q0BKN9"/>
<evidence type="ECO:0000259" key="1">
    <source>
        <dbReference type="Pfam" id="PF16261"/>
    </source>
</evidence>
<dbReference type="Proteomes" id="UP000325755">
    <property type="component" value="Chromosome"/>
</dbReference>
<proteinExistence type="predicted"/>
<dbReference type="SUPFAM" id="SSF63825">
    <property type="entry name" value="YWTD domain"/>
    <property type="match status" value="1"/>
</dbReference>
<dbReference type="EMBL" id="CP044205">
    <property type="protein sequence ID" value="QFY42688.1"/>
    <property type="molecule type" value="Genomic_DNA"/>
</dbReference>
<sequence length="374" mass="40644">MKLKTWIADPTVIPADAAEDALAISVSDSFIEILATQKLSLAVTIVPDGLLLIGLSSDGNLAVDHRAIPHAWGIAVNGDRLAVATHREIIVYANSPLLAPLHPEHPKRHDAFFSPRVTFFTGDSMIHDMAIGQRGIVVANTRFSAVCMIDGRYNFDPIWHPSFISRVIPEDCCHLNGLAVADGQLRYVTAFGSFDQPAEWRKHSPFHGVLIDVERDRMLCEGLCLPHSPRLFDNRLFVLESGYGTVLEIDRASGEKSCLAQLPGLTRGLCAHADILFVGLSPPRDSVNRWTLPIHEVSTPLVAGVVAVDRKNGAVIGMLQVISRSAREIFDIQLLSGITCPGFADTSTNPGGLYILDSPSGGYWMKSLVAGGRR</sequence>
<dbReference type="NCBIfam" id="TIGR03032">
    <property type="entry name" value="TIGR03032 family protein"/>
    <property type="match status" value="1"/>
</dbReference>
<protein>
    <submittedName>
        <fullName evidence="2">TIGR03032 family protein</fullName>
    </submittedName>
</protein>
<evidence type="ECO:0000313" key="3">
    <source>
        <dbReference type="Proteomes" id="UP000325755"/>
    </source>
</evidence>
<dbReference type="InterPro" id="IPR017481">
    <property type="entry name" value="CHP03032"/>
</dbReference>
<dbReference type="KEGG" id="mmob:F6R98_08665"/>
<keyword evidence="3" id="KW-1185">Reference proteome</keyword>
<dbReference type="OrthoDB" id="238183at2"/>
<reference evidence="2 3" key="1">
    <citation type="submission" date="2019-09" db="EMBL/GenBank/DDBJ databases">
        <title>Ecophysiology of the spiral-shaped methanotroph Methylospira mobilis as revealed by the complete genome sequence.</title>
        <authorList>
            <person name="Oshkin I.Y."/>
            <person name="Dedysh S.N."/>
            <person name="Miroshnikov K."/>
            <person name="Danilova O.V."/>
            <person name="Hakobyan A."/>
            <person name="Liesack W."/>
        </authorList>
    </citation>
    <scope>NUCLEOTIDE SEQUENCE [LARGE SCALE GENOMIC DNA]</scope>
    <source>
        <strain evidence="2 3">Shm1</strain>
    </source>
</reference>
<dbReference type="Pfam" id="PF16261">
    <property type="entry name" value="DUF4915"/>
    <property type="match status" value="1"/>
</dbReference>
<accession>A0A5Q0BKN9</accession>
<dbReference type="InParanoid" id="A0A5Q0BKN9"/>
<name>A0A5Q0BKN9_9GAMM</name>
<evidence type="ECO:0000313" key="2">
    <source>
        <dbReference type="EMBL" id="QFY42688.1"/>
    </source>
</evidence>
<gene>
    <name evidence="2" type="ORF">F6R98_08665</name>
</gene>